<accession>A0A0D8IC52</accession>
<dbReference type="Proteomes" id="UP000035704">
    <property type="component" value="Chromosome"/>
</dbReference>
<dbReference type="KEGG" id="cace:CACET_c12560"/>
<sequence length="273" mass="31825">MSEKVKRLKPTPDTLRELYLKSGNKCAFTGCPQLMIDENGVFIGEVCHIEGAMPGGERFNKNQSNEDRRKFENLMLMCHKHHKITNDVYKYTVEKLREMKKNHERKFTDIETKIAESIKDYAKEDIISMPKTLNGMNEYFAWGQDQEELLETIKQINVFAENLKQLPHGTRAILAIVCERVEKEKIVGAIEFKVPASEIQKVSRIAFNDLKEHLAILIKYKMCYIEKDWDEIEKIYLNTGAYDGWWGDIKEYCINKNISLAEIITNLDFSMLD</sequence>
<dbReference type="RefSeq" id="WP_044823524.1">
    <property type="nucleotide sequence ID" value="NZ_CP009687.1"/>
</dbReference>
<dbReference type="AlphaFoldDB" id="A0A0D8IC52"/>
<gene>
    <name evidence="1" type="ORF">CACET_c12560</name>
</gene>
<keyword evidence="2" id="KW-1185">Reference proteome</keyword>
<dbReference type="OrthoDB" id="5379188at2"/>
<proteinExistence type="predicted"/>
<dbReference type="PATRIC" id="fig|84022.5.peg.2709"/>
<reference evidence="1 2" key="1">
    <citation type="submission" date="2014-10" db="EMBL/GenBank/DDBJ databases">
        <title>Genome sequence of Clostridium aceticum DSM 1496.</title>
        <authorList>
            <person name="Poehlein A."/>
            <person name="Schiel-Bengelsdorf B."/>
            <person name="Gottschalk G."/>
            <person name="Duerre P."/>
            <person name="Daniel R."/>
        </authorList>
    </citation>
    <scope>NUCLEOTIDE SEQUENCE [LARGE SCALE GENOMIC DNA]</scope>
    <source>
        <strain evidence="1 2">DSM 1496</strain>
    </source>
</reference>
<evidence type="ECO:0000313" key="1">
    <source>
        <dbReference type="EMBL" id="AKL94721.1"/>
    </source>
</evidence>
<name>A0A0D8IC52_9CLOT</name>
<evidence type="ECO:0000313" key="2">
    <source>
        <dbReference type="Proteomes" id="UP000035704"/>
    </source>
</evidence>
<dbReference type="EMBL" id="CP009687">
    <property type="protein sequence ID" value="AKL94721.1"/>
    <property type="molecule type" value="Genomic_DNA"/>
</dbReference>
<dbReference type="STRING" id="84022.CACET_c12560"/>
<protein>
    <submittedName>
        <fullName evidence="1">Uncharacterized protein</fullName>
    </submittedName>
</protein>
<organism evidence="1 2">
    <name type="scientific">Clostridium aceticum</name>
    <dbReference type="NCBI Taxonomy" id="84022"/>
    <lineage>
        <taxon>Bacteria</taxon>
        <taxon>Bacillati</taxon>
        <taxon>Bacillota</taxon>
        <taxon>Clostridia</taxon>
        <taxon>Eubacteriales</taxon>
        <taxon>Clostridiaceae</taxon>
        <taxon>Clostridium</taxon>
    </lineage>
</organism>